<feature type="region of interest" description="Disordered" evidence="3">
    <location>
        <begin position="250"/>
        <end position="272"/>
    </location>
</feature>
<feature type="binding site" evidence="2">
    <location>
        <position position="82"/>
    </location>
    <ligand>
        <name>substrate</name>
    </ligand>
</feature>
<organism evidence="4">
    <name type="scientific">Singulisphaera sp. Ch08</name>
    <dbReference type="NCBI Taxonomy" id="3120278"/>
    <lineage>
        <taxon>Bacteria</taxon>
        <taxon>Pseudomonadati</taxon>
        <taxon>Planctomycetota</taxon>
        <taxon>Planctomycetia</taxon>
        <taxon>Isosphaerales</taxon>
        <taxon>Isosphaeraceae</taxon>
        <taxon>Singulisphaera</taxon>
    </lineage>
</organism>
<feature type="binding site" evidence="2">
    <location>
        <position position="46"/>
    </location>
    <ligand>
        <name>substrate</name>
    </ligand>
</feature>
<feature type="binding site" evidence="2">
    <location>
        <position position="201"/>
    </location>
    <ligand>
        <name>substrate</name>
    </ligand>
</feature>
<feature type="binding site" evidence="2">
    <location>
        <position position="50"/>
    </location>
    <ligand>
        <name>substrate</name>
    </ligand>
</feature>
<evidence type="ECO:0000256" key="3">
    <source>
        <dbReference type="SAM" id="MobiDB-lite"/>
    </source>
</evidence>
<feature type="binding site" evidence="2">
    <location>
        <position position="84"/>
    </location>
    <ligand>
        <name>substrate</name>
    </ligand>
</feature>
<dbReference type="EC" id="2.5.1.-" evidence="2"/>
<feature type="compositionally biased region" description="Pro residues" evidence="3">
    <location>
        <begin position="254"/>
        <end position="272"/>
    </location>
</feature>
<dbReference type="GO" id="GO:0016094">
    <property type="term" value="P:polyprenol biosynthetic process"/>
    <property type="evidence" value="ECO:0007669"/>
    <property type="project" value="TreeGrafter"/>
</dbReference>
<feature type="binding site" evidence="2">
    <location>
        <begin position="78"/>
        <end position="80"/>
    </location>
    <ligand>
        <name>substrate</name>
    </ligand>
</feature>
<comment type="subunit">
    <text evidence="2">Homodimer.</text>
</comment>
<dbReference type="InterPro" id="IPR036424">
    <property type="entry name" value="UPP_synth-like_sf"/>
</dbReference>
<dbReference type="RefSeq" id="WP_406693646.1">
    <property type="nucleotide sequence ID" value="NZ_CP155447.1"/>
</dbReference>
<feature type="binding site" evidence="2">
    <location>
        <begin position="207"/>
        <end position="209"/>
    </location>
    <ligand>
        <name>substrate</name>
    </ligand>
</feature>
<dbReference type="HAMAP" id="MF_01139">
    <property type="entry name" value="ISPT"/>
    <property type="match status" value="1"/>
</dbReference>
<dbReference type="GO" id="GO:0000287">
    <property type="term" value="F:magnesium ion binding"/>
    <property type="evidence" value="ECO:0007669"/>
    <property type="project" value="UniProtKB-UniRule"/>
</dbReference>
<name>A0AAU7C6R5_9BACT</name>
<dbReference type="Pfam" id="PF01255">
    <property type="entry name" value="Prenyltransf"/>
    <property type="match status" value="1"/>
</dbReference>
<reference evidence="4" key="1">
    <citation type="submission" date="2024-05" db="EMBL/GenBank/DDBJ databases">
        <title>Planctomycetes of the genus Singulisphaera possess chitinolytic capabilities.</title>
        <authorList>
            <person name="Ivanova A."/>
        </authorList>
    </citation>
    <scope>NUCLEOTIDE SEQUENCE</scope>
    <source>
        <strain evidence="4">Ch08T</strain>
    </source>
</reference>
<dbReference type="InterPro" id="IPR001441">
    <property type="entry name" value="UPP_synth-like"/>
</dbReference>
<proteinExistence type="inferred from homology"/>
<sequence>MANVSISEEGLARISALGLKPEQLPRHVAIIMDGNGRWAQNRGRARIVGHRRGIQSVRAVVEEGCRLGLDQITLYCLSIENWKRPPRELTFLLRLLRHFLKVERAELMDQNVRLKMIGRREGLPSAVLEEFDRTAEETSTNTGMTLCLAVNYGGRTEIADAARRMAEDVRSGSLQPDQVDESRFATYLTTDGMLDPDLLIRTAGEMRLSNFLLWQISYAEIWVTDVLWPEFRGDDLLAACHAFASRERKFGGLPSPPPISKAWSPAPPKAAR</sequence>
<dbReference type="NCBIfam" id="NF011405">
    <property type="entry name" value="PRK14830.1"/>
    <property type="match status" value="1"/>
</dbReference>
<dbReference type="NCBIfam" id="TIGR00055">
    <property type="entry name" value="uppS"/>
    <property type="match status" value="1"/>
</dbReference>
<dbReference type="EMBL" id="CP155447">
    <property type="protein sequence ID" value="XBH00964.1"/>
    <property type="molecule type" value="Genomic_DNA"/>
</dbReference>
<evidence type="ECO:0000313" key="4">
    <source>
        <dbReference type="EMBL" id="XBH00964.1"/>
    </source>
</evidence>
<dbReference type="FunFam" id="3.40.1180.10:FF:000001">
    <property type="entry name" value="(2E,6E)-farnesyl-diphosphate-specific ditrans,polycis-undecaprenyl-diphosphate synthase"/>
    <property type="match status" value="1"/>
</dbReference>
<comment type="function">
    <text evidence="2">Catalyzes the condensation of isopentenyl diphosphate (IPP) with allylic pyrophosphates generating different type of terpenoids.</text>
</comment>
<feature type="binding site" evidence="2">
    <location>
        <position position="220"/>
    </location>
    <ligand>
        <name>Mg(2+)</name>
        <dbReference type="ChEBI" id="CHEBI:18420"/>
    </ligand>
</feature>
<dbReference type="PANTHER" id="PTHR10291:SF0">
    <property type="entry name" value="DEHYDRODOLICHYL DIPHOSPHATE SYNTHASE 2"/>
    <property type="match status" value="1"/>
</dbReference>
<dbReference type="AlphaFoldDB" id="A0AAU7C6R5"/>
<dbReference type="CDD" id="cd00475">
    <property type="entry name" value="Cis_IPPS"/>
    <property type="match status" value="1"/>
</dbReference>
<dbReference type="SUPFAM" id="SSF64005">
    <property type="entry name" value="Undecaprenyl diphosphate synthase"/>
    <property type="match status" value="1"/>
</dbReference>
<dbReference type="GO" id="GO:0045547">
    <property type="term" value="F:ditrans,polycis-polyprenyl diphosphate synthase [(2E,6E)-farnesyl diphosphate specific] activity"/>
    <property type="evidence" value="ECO:0007669"/>
    <property type="project" value="TreeGrafter"/>
</dbReference>
<keyword evidence="1 2" id="KW-0808">Transferase</keyword>
<dbReference type="PANTHER" id="PTHR10291">
    <property type="entry name" value="DEHYDRODOLICHYL DIPHOSPHATE SYNTHASE FAMILY MEMBER"/>
    <property type="match status" value="1"/>
</dbReference>
<gene>
    <name evidence="4" type="ORF">V5E97_21685</name>
</gene>
<comment type="similarity">
    <text evidence="2">Belongs to the UPP synthase family.</text>
</comment>
<accession>A0AAU7C6R5</accession>
<comment type="cofactor">
    <cofactor evidence="2">
        <name>Mg(2+)</name>
        <dbReference type="ChEBI" id="CHEBI:18420"/>
    </cofactor>
    <text evidence="2">Binds 2 magnesium ions per subunit.</text>
</comment>
<feature type="binding site" evidence="2">
    <location>
        <position position="38"/>
    </location>
    <ligand>
        <name>substrate</name>
    </ligand>
</feature>
<protein>
    <recommendedName>
        <fullName evidence="2">Isoprenyl transferase</fullName>
        <ecNumber evidence="2">2.5.1.-</ecNumber>
    </recommendedName>
</protein>
<dbReference type="PROSITE" id="PS01066">
    <property type="entry name" value="UPP_SYNTHASE"/>
    <property type="match status" value="1"/>
</dbReference>
<feature type="binding site" evidence="2">
    <location>
        <begin position="34"/>
        <end position="37"/>
    </location>
    <ligand>
        <name>substrate</name>
    </ligand>
</feature>
<feature type="active site" evidence="2">
    <location>
        <position position="33"/>
    </location>
</feature>
<feature type="active site" description="Proton acceptor" evidence="2">
    <location>
        <position position="81"/>
    </location>
</feature>
<dbReference type="InterPro" id="IPR018520">
    <property type="entry name" value="UPP_synth-like_CS"/>
</dbReference>
<keyword evidence="2" id="KW-0460">Magnesium</keyword>
<feature type="binding site" evidence="2">
    <location>
        <position position="33"/>
    </location>
    <ligand>
        <name>Mg(2+)</name>
        <dbReference type="ChEBI" id="CHEBI:18420"/>
    </ligand>
</feature>
<evidence type="ECO:0000256" key="1">
    <source>
        <dbReference type="ARBA" id="ARBA00022679"/>
    </source>
</evidence>
<dbReference type="Gene3D" id="3.40.1180.10">
    <property type="entry name" value="Decaprenyl diphosphate synthase-like"/>
    <property type="match status" value="1"/>
</dbReference>
<keyword evidence="2" id="KW-0479">Metal-binding</keyword>
<evidence type="ECO:0000256" key="2">
    <source>
        <dbReference type="HAMAP-Rule" id="MF_01139"/>
    </source>
</evidence>